<keyword evidence="1" id="KW-0812">Transmembrane</keyword>
<dbReference type="InterPro" id="IPR022472">
    <property type="entry name" value="VPLPA-CTERM"/>
</dbReference>
<dbReference type="EMBL" id="FZNN01000004">
    <property type="protein sequence ID" value="SNR39879.1"/>
    <property type="molecule type" value="Genomic_DNA"/>
</dbReference>
<evidence type="ECO:0000313" key="4">
    <source>
        <dbReference type="Proteomes" id="UP000198417"/>
    </source>
</evidence>
<proteinExistence type="predicted"/>
<sequence>MKPQILCFVAAMAIGTSANTALAATTQYFDFATFTSAVGPVKVLEDFDTGVGPAPGPFSAGVPVAFDELSITYNDAPSSLQTVGVATPAQIDAASGTSINATNQLSWGEEDQFSLGSPFDGDGPAITFTFDTALTAFGFDFSDSDSTDTYEITLGGETFLLDNASSTFIGFFGFVSDVAISSFVLTQATTGGITETFALDNIVAPIPLPASIVLLLAGLGGLGSLRRFKRS</sequence>
<keyword evidence="1" id="KW-0472">Membrane</keyword>
<organism evidence="3 4">
    <name type="scientific">Puniceibacterium sediminis</name>
    <dbReference type="NCBI Taxonomy" id="1608407"/>
    <lineage>
        <taxon>Bacteria</taxon>
        <taxon>Pseudomonadati</taxon>
        <taxon>Pseudomonadota</taxon>
        <taxon>Alphaproteobacteria</taxon>
        <taxon>Rhodobacterales</taxon>
        <taxon>Paracoccaceae</taxon>
        <taxon>Puniceibacterium</taxon>
    </lineage>
</organism>
<feature type="signal peptide" evidence="2">
    <location>
        <begin position="1"/>
        <end position="23"/>
    </location>
</feature>
<dbReference type="RefSeq" id="WP_089269595.1">
    <property type="nucleotide sequence ID" value="NZ_FZNN01000004.1"/>
</dbReference>
<keyword evidence="1" id="KW-1133">Transmembrane helix</keyword>
<name>A0A238W2F3_9RHOB</name>
<evidence type="ECO:0000313" key="3">
    <source>
        <dbReference type="EMBL" id="SNR39879.1"/>
    </source>
</evidence>
<feature type="chain" id="PRO_5012104893" evidence="2">
    <location>
        <begin position="24"/>
        <end position="231"/>
    </location>
</feature>
<reference evidence="3 4" key="1">
    <citation type="submission" date="2017-06" db="EMBL/GenBank/DDBJ databases">
        <authorList>
            <person name="Kim H.J."/>
            <person name="Triplett B.A."/>
        </authorList>
    </citation>
    <scope>NUCLEOTIDE SEQUENCE [LARGE SCALE GENOMIC DNA]</scope>
    <source>
        <strain evidence="3 4">DSM 29052</strain>
    </source>
</reference>
<dbReference type="Proteomes" id="UP000198417">
    <property type="component" value="Unassembled WGS sequence"/>
</dbReference>
<dbReference type="NCBIfam" id="TIGR03370">
    <property type="entry name" value="VPLPA-CTERM"/>
    <property type="match status" value="1"/>
</dbReference>
<evidence type="ECO:0000256" key="1">
    <source>
        <dbReference type="SAM" id="Phobius"/>
    </source>
</evidence>
<keyword evidence="2" id="KW-0732">Signal</keyword>
<gene>
    <name evidence="3" type="ORF">SAMN06265370_10418</name>
</gene>
<evidence type="ECO:0000256" key="2">
    <source>
        <dbReference type="SAM" id="SignalP"/>
    </source>
</evidence>
<accession>A0A238W2F3</accession>
<dbReference type="AlphaFoldDB" id="A0A238W2F3"/>
<feature type="transmembrane region" description="Helical" evidence="1">
    <location>
        <begin position="206"/>
        <end position="225"/>
    </location>
</feature>
<keyword evidence="4" id="KW-1185">Reference proteome</keyword>
<protein>
    <submittedName>
        <fullName evidence="3">VPLPA-CTERM protein sorting domain-containing protein</fullName>
    </submittedName>
</protein>